<dbReference type="EMBL" id="DF820459">
    <property type="protein sequence ID" value="GAK53455.1"/>
    <property type="molecule type" value="Genomic_DNA"/>
</dbReference>
<proteinExistence type="predicted"/>
<sequence>MVPYWKYQGEGAAFQLLEETGKRAIALALLDSSLANGATLNVEIRGKRAKAQIVAAHLKKATEQHVRAVIF</sequence>
<dbReference type="Gene3D" id="2.40.30.110">
    <property type="entry name" value="Aminomethyltransferase beta-barrel domains"/>
    <property type="match status" value="1"/>
</dbReference>
<feature type="domain" description="Aminomethyltransferase C-terminal" evidence="1">
    <location>
        <begin position="21"/>
        <end position="57"/>
    </location>
</feature>
<evidence type="ECO:0000259" key="1">
    <source>
        <dbReference type="Pfam" id="PF08669"/>
    </source>
</evidence>
<reference evidence="2" key="1">
    <citation type="journal article" date="2015" name="PeerJ">
        <title>First genomic representation of candidate bacterial phylum KSB3 points to enhanced environmental sensing as a trigger of wastewater bulking.</title>
        <authorList>
            <person name="Sekiguchi Y."/>
            <person name="Ohashi A."/>
            <person name="Parks D.H."/>
            <person name="Yamauchi T."/>
            <person name="Tyson G.W."/>
            <person name="Hugenholtz P."/>
        </authorList>
    </citation>
    <scope>NUCLEOTIDE SEQUENCE [LARGE SCALE GENOMIC DNA]</scope>
</reference>
<gene>
    <name evidence="2" type="ORF">U14_04720</name>
</gene>
<keyword evidence="3" id="KW-1185">Reference proteome</keyword>
<dbReference type="InterPro" id="IPR029043">
    <property type="entry name" value="GcvT/YgfZ_C"/>
</dbReference>
<dbReference type="Proteomes" id="UP000030700">
    <property type="component" value="Unassembled WGS sequence"/>
</dbReference>
<dbReference type="AlphaFoldDB" id="A0A0S6W4R1"/>
<evidence type="ECO:0000313" key="2">
    <source>
        <dbReference type="EMBL" id="GAK53455.1"/>
    </source>
</evidence>
<dbReference type="InterPro" id="IPR013977">
    <property type="entry name" value="GcvT_C"/>
</dbReference>
<dbReference type="SUPFAM" id="SSF101790">
    <property type="entry name" value="Aminomethyltransferase beta-barrel domain"/>
    <property type="match status" value="1"/>
</dbReference>
<evidence type="ECO:0000313" key="3">
    <source>
        <dbReference type="Proteomes" id="UP000030700"/>
    </source>
</evidence>
<dbReference type="Pfam" id="PF08669">
    <property type="entry name" value="GCV_T_C"/>
    <property type="match status" value="1"/>
</dbReference>
<organism evidence="2">
    <name type="scientific">Candidatus Moduliflexus flocculans</name>
    <dbReference type="NCBI Taxonomy" id="1499966"/>
    <lineage>
        <taxon>Bacteria</taxon>
        <taxon>Candidatus Moduliflexota</taxon>
        <taxon>Candidatus Moduliflexia</taxon>
        <taxon>Candidatus Moduliflexales</taxon>
        <taxon>Candidatus Moduliflexaceae</taxon>
    </lineage>
</organism>
<dbReference type="HOGENOM" id="CLU_2731793_0_0_0"/>
<accession>A0A0S6W4R1</accession>
<dbReference type="STRING" id="1499966.U14_04720"/>
<name>A0A0S6W4R1_9BACT</name>
<protein>
    <submittedName>
        <fullName evidence="2">Glycine cleavage system T protein</fullName>
    </submittedName>
</protein>